<feature type="compositionally biased region" description="Acidic residues" evidence="2">
    <location>
        <begin position="596"/>
        <end position="606"/>
    </location>
</feature>
<dbReference type="eggNOG" id="KOG2360">
    <property type="taxonomic scope" value="Eukaryota"/>
</dbReference>
<evidence type="ECO:0000259" key="3">
    <source>
        <dbReference type="PROSITE" id="PS51686"/>
    </source>
</evidence>
<dbReference type="GO" id="GO:0008173">
    <property type="term" value="F:RNA methyltransferase activity"/>
    <property type="evidence" value="ECO:0007669"/>
    <property type="project" value="InterPro"/>
</dbReference>
<dbReference type="HOGENOM" id="CLU_005316_7_4_1"/>
<dbReference type="Gene3D" id="3.30.70.1170">
    <property type="entry name" value="Sun protein, domain 3"/>
    <property type="match status" value="1"/>
</dbReference>
<sequence length="729" mass="78851">MSLYHETAAILTGGAGGPTASHGGSLKSRIFKDKSLKSPPAQVYALALETSKWSAILKEVVEAADLLKHERKLTPVLSLLLVHDLLLSKSGIALPATHGLRVSIERHKARLNSEFVRARIRRKCTSLDALRTQVEIEARGGCPVHPRWIRVNTLKSTVEEQLATTFKGWEVVETVADVIKAADAFGSSSSSSQQGGKRGKKVIHIDGHIPNLIAACPGVADFTKTEAYKSGKIILQDKASCFPAYLLDPRPERDGDVMDTCAAPGNKTTHLAAIVASRVEDGKAVVFDGSSKTSKKGKGKKKNDKAETTTTTPTTIYAFEKDPHRAKTLQKMVKTAGSDTFTVVNAGKDFLKVNPLDTKYRNVGALLLDPSCSGSGIVGRDDAPTLHLPSGPSSSSSSSSSGPTPASKTGPKGKANNKRKQPPTTETKEEEPPIKKVLIDDDGPLEARIASLASFQLVLLQHAMSFPAAKRITYSTCSIHAGENEHVVLRALASDVARRRGWKILKREEQVDGMKRWDVRGEAGEAMAVEGVTEKMDEKEKEEVRDAVIRAYYRDDGRGVMGFFVAGFVRDGSVDDAVYLSGGAGTGTGTGKHEEEGEGAEEEDPEGPFVRDEQGRIVRDENGIPTLKSTGKKAVDLKELEGVEDESSVEYQVEGGDDEEPYQRDEEGQIVRDEEGLPVLKEGRRWTVVKGGEGQVKEEEEVSDESESESESDSESDSEEDGEWGGFDD</sequence>
<feature type="binding site" evidence="1">
    <location>
        <position position="349"/>
    </location>
    <ligand>
        <name>S-adenosyl-L-methionine</name>
        <dbReference type="ChEBI" id="CHEBI:59789"/>
    </ligand>
</feature>
<dbReference type="PROSITE" id="PS51686">
    <property type="entry name" value="SAM_MT_RSMB_NOP"/>
    <property type="match status" value="1"/>
</dbReference>
<dbReference type="OMA" id="HIDGHIP"/>
<dbReference type="STRING" id="771870.F7VYF4"/>
<evidence type="ECO:0000256" key="1">
    <source>
        <dbReference type="PROSITE-ProRule" id="PRU01023"/>
    </source>
</evidence>
<dbReference type="GO" id="GO:0070475">
    <property type="term" value="P:rRNA base methylation"/>
    <property type="evidence" value="ECO:0007669"/>
    <property type="project" value="TreeGrafter"/>
</dbReference>
<comment type="caution">
    <text evidence="4">The sequence shown here is derived from an EMBL/GenBank/DDBJ whole genome shotgun (WGS) entry which is preliminary data.</text>
</comment>
<dbReference type="GO" id="GO:0003723">
    <property type="term" value="F:RNA binding"/>
    <property type="evidence" value="ECO:0007669"/>
    <property type="project" value="UniProtKB-UniRule"/>
</dbReference>
<feature type="region of interest" description="Disordered" evidence="2">
    <location>
        <begin position="289"/>
        <end position="309"/>
    </location>
</feature>
<keyword evidence="1" id="KW-0949">S-adenosyl-L-methionine</keyword>
<dbReference type="Gene3D" id="3.40.50.150">
    <property type="entry name" value="Vaccinia Virus protein VP39"/>
    <property type="match status" value="1"/>
</dbReference>
<dbReference type="EMBL" id="CABT02000013">
    <property type="protein sequence ID" value="CCC10548.1"/>
    <property type="molecule type" value="Genomic_DNA"/>
</dbReference>
<feature type="binding site" evidence="1">
    <location>
        <begin position="261"/>
        <end position="267"/>
    </location>
    <ligand>
        <name>S-adenosyl-L-methionine</name>
        <dbReference type="ChEBI" id="CHEBI:59789"/>
    </ligand>
</feature>
<feature type="compositionally biased region" description="Basic and acidic residues" evidence="2">
    <location>
        <begin position="609"/>
        <end position="622"/>
    </location>
</feature>
<accession>F7VYF4</accession>
<evidence type="ECO:0000256" key="2">
    <source>
        <dbReference type="SAM" id="MobiDB-lite"/>
    </source>
</evidence>
<keyword evidence="1" id="KW-0489">Methyltransferase</keyword>
<dbReference type="Pfam" id="PF21153">
    <property type="entry name" value="NSUN5_N"/>
    <property type="match status" value="1"/>
</dbReference>
<dbReference type="SUPFAM" id="SSF53335">
    <property type="entry name" value="S-adenosyl-L-methionine-dependent methyltransferases"/>
    <property type="match status" value="1"/>
</dbReference>
<proteinExistence type="inferred from homology"/>
<feature type="compositionally biased region" description="Basic residues" evidence="2">
    <location>
        <begin position="293"/>
        <end position="303"/>
    </location>
</feature>
<feature type="compositionally biased region" description="Basic and acidic residues" evidence="2">
    <location>
        <begin position="661"/>
        <end position="685"/>
    </location>
</feature>
<dbReference type="Pfam" id="PF21148">
    <property type="entry name" value="NSUN5_fdxn-like"/>
    <property type="match status" value="1"/>
</dbReference>
<dbReference type="InterPro" id="IPR048889">
    <property type="entry name" value="NSUN5_RCM1_N"/>
</dbReference>
<dbReference type="OrthoDB" id="435282at2759"/>
<feature type="compositionally biased region" description="Basic and acidic residues" evidence="2">
    <location>
        <begin position="426"/>
        <end position="436"/>
    </location>
</feature>
<keyword evidence="1" id="KW-0808">Transferase</keyword>
<evidence type="ECO:0000313" key="4">
    <source>
        <dbReference type="EMBL" id="CCC10548.1"/>
    </source>
</evidence>
<dbReference type="InterPro" id="IPR001678">
    <property type="entry name" value="MeTrfase_RsmB-F_NOP2_dom"/>
</dbReference>
<feature type="compositionally biased region" description="Acidic residues" evidence="2">
    <location>
        <begin position="698"/>
        <end position="729"/>
    </location>
</feature>
<evidence type="ECO:0000313" key="5">
    <source>
        <dbReference type="Proteomes" id="UP000001881"/>
    </source>
</evidence>
<feature type="region of interest" description="Disordered" evidence="2">
    <location>
        <begin position="378"/>
        <end position="436"/>
    </location>
</feature>
<dbReference type="InterPro" id="IPR049561">
    <property type="entry name" value="NSUN5_7_fdxn-like"/>
</dbReference>
<dbReference type="PANTHER" id="PTHR22807:SF4">
    <property type="entry name" value="28S RRNA (CYTOSINE-C(5))-METHYLTRANSFERASE"/>
    <property type="match status" value="1"/>
</dbReference>
<dbReference type="InterPro" id="IPR029063">
    <property type="entry name" value="SAM-dependent_MTases_sf"/>
</dbReference>
<protein>
    <submittedName>
        <fullName evidence="4">WGS project CABT00000000 data, contig 2.13</fullName>
    </submittedName>
</protein>
<feature type="binding site" evidence="1">
    <location>
        <position position="320"/>
    </location>
    <ligand>
        <name>S-adenosyl-L-methionine</name>
        <dbReference type="ChEBI" id="CHEBI:59789"/>
    </ligand>
</feature>
<reference evidence="4 5" key="1">
    <citation type="journal article" date="2010" name="PLoS Genet.">
        <title>De novo assembly of a 40 Mb eukaryotic genome from short sequence reads: Sordaria macrospora, a model organism for fungal morphogenesis.</title>
        <authorList>
            <person name="Nowrousian M."/>
            <person name="Stajich J."/>
            <person name="Chu M."/>
            <person name="Engh I."/>
            <person name="Espagne E."/>
            <person name="Halliday K."/>
            <person name="Kamerewerd J."/>
            <person name="Kempken F."/>
            <person name="Knab B."/>
            <person name="Kuo H.C."/>
            <person name="Osiewacz H.D."/>
            <person name="Poeggeler S."/>
            <person name="Read N."/>
            <person name="Seiler S."/>
            <person name="Smith K."/>
            <person name="Zickler D."/>
            <person name="Kueck U."/>
            <person name="Freitag M."/>
        </authorList>
    </citation>
    <scope>NUCLEOTIDE SEQUENCE [LARGE SCALE GENOMIC DNA]</scope>
    <source>
        <strain evidence="5">ATCC MYA-333 / DSM 997 / K(L3346) / K-hell</strain>
        <tissue evidence="4">Mycelium</tissue>
    </source>
</reference>
<feature type="binding site" evidence="1">
    <location>
        <position position="369"/>
    </location>
    <ligand>
        <name>S-adenosyl-L-methionine</name>
        <dbReference type="ChEBI" id="CHEBI:59789"/>
    </ligand>
</feature>
<dbReference type="InterPro" id="IPR023267">
    <property type="entry name" value="RCMT"/>
</dbReference>
<dbReference type="FunFam" id="3.30.70.1170:FF:000006">
    <property type="entry name" value="NOL1/NOP2/Sun domain family protein"/>
    <property type="match status" value="1"/>
</dbReference>
<gene>
    <name evidence="4" type="ORF">SMAC_06719</name>
</gene>
<dbReference type="FunCoup" id="F7VYF4">
    <property type="interactions" value="496"/>
</dbReference>
<keyword evidence="5" id="KW-1185">Reference proteome</keyword>
<organism evidence="4 5">
    <name type="scientific">Sordaria macrospora (strain ATCC MYA-333 / DSM 997 / K(L3346) / K-hell)</name>
    <dbReference type="NCBI Taxonomy" id="771870"/>
    <lineage>
        <taxon>Eukaryota</taxon>
        <taxon>Fungi</taxon>
        <taxon>Dikarya</taxon>
        <taxon>Ascomycota</taxon>
        <taxon>Pezizomycotina</taxon>
        <taxon>Sordariomycetes</taxon>
        <taxon>Sordariomycetidae</taxon>
        <taxon>Sordariales</taxon>
        <taxon>Sordariaceae</taxon>
        <taxon>Sordaria</taxon>
    </lineage>
</organism>
<dbReference type="PANTHER" id="PTHR22807">
    <property type="entry name" value="NOP2 YEAST -RELATED NOL1/NOP2/FMU SUN DOMAIN-CONTAINING"/>
    <property type="match status" value="1"/>
</dbReference>
<dbReference type="PRINTS" id="PR02008">
    <property type="entry name" value="RCMTFAMILY"/>
</dbReference>
<dbReference type="VEuPathDB" id="FungiDB:SMAC_06719"/>
<feature type="domain" description="SAM-dependent MTase RsmB/NOP-type" evidence="3">
    <location>
        <begin position="137"/>
        <end position="571"/>
    </location>
</feature>
<feature type="compositionally biased region" description="Low complexity" evidence="2">
    <location>
        <begin position="389"/>
        <end position="403"/>
    </location>
</feature>
<comment type="similarity">
    <text evidence="1">Belongs to the class I-like SAM-binding methyltransferase superfamily. RsmB/NOP family.</text>
</comment>
<feature type="active site" description="Nucleophile" evidence="1">
    <location>
        <position position="477"/>
    </location>
</feature>
<name>F7VYF4_SORMK</name>
<dbReference type="GO" id="GO:0005730">
    <property type="term" value="C:nucleolus"/>
    <property type="evidence" value="ECO:0007669"/>
    <property type="project" value="TreeGrafter"/>
</dbReference>
<feature type="region of interest" description="Disordered" evidence="2">
    <location>
        <begin position="583"/>
        <end position="729"/>
    </location>
</feature>
<dbReference type="Proteomes" id="UP000001881">
    <property type="component" value="Unassembled WGS sequence"/>
</dbReference>
<dbReference type="AlphaFoldDB" id="F7VYF4"/>
<keyword evidence="1" id="KW-0694">RNA-binding</keyword>
<dbReference type="InParanoid" id="F7VYF4"/>